<keyword evidence="2" id="KW-0812">Transmembrane</keyword>
<evidence type="ECO:0000256" key="2">
    <source>
        <dbReference type="SAM" id="Phobius"/>
    </source>
</evidence>
<feature type="transmembrane region" description="Helical" evidence="2">
    <location>
        <begin position="112"/>
        <end position="131"/>
    </location>
</feature>
<feature type="compositionally biased region" description="Basic residues" evidence="1">
    <location>
        <begin position="1"/>
        <end position="11"/>
    </location>
</feature>
<accession>A0AAF0Y0I7</accession>
<dbReference type="RefSeq" id="XP_062623795.1">
    <property type="nucleotide sequence ID" value="XM_062767811.1"/>
</dbReference>
<name>A0AAF0Y0I7_9TREE</name>
<gene>
    <name evidence="3" type="ORF">LOC62_01G001331</name>
</gene>
<reference evidence="3" key="1">
    <citation type="submission" date="2023-10" db="EMBL/GenBank/DDBJ databases">
        <authorList>
            <person name="Noh H."/>
        </authorList>
    </citation>
    <scope>NUCLEOTIDE SEQUENCE</scope>
    <source>
        <strain evidence="3">DUCC4014</strain>
    </source>
</reference>
<dbReference type="Proteomes" id="UP000827549">
    <property type="component" value="Chromosome 1"/>
</dbReference>
<feature type="compositionally biased region" description="Basic and acidic residues" evidence="1">
    <location>
        <begin position="18"/>
        <end position="27"/>
    </location>
</feature>
<evidence type="ECO:0000313" key="4">
    <source>
        <dbReference type="Proteomes" id="UP000827549"/>
    </source>
</evidence>
<protein>
    <submittedName>
        <fullName evidence="3">Uncharacterized protein</fullName>
    </submittedName>
</protein>
<dbReference type="EMBL" id="CP086714">
    <property type="protein sequence ID" value="WOO77763.1"/>
    <property type="molecule type" value="Genomic_DNA"/>
</dbReference>
<dbReference type="AlphaFoldDB" id="A0AAF0Y0I7"/>
<dbReference type="GeneID" id="87804587"/>
<feature type="region of interest" description="Disordered" evidence="1">
    <location>
        <begin position="1"/>
        <end position="30"/>
    </location>
</feature>
<keyword evidence="4" id="KW-1185">Reference proteome</keyword>
<sequence length="179" mass="19842">MAKATARRRAVPKATPKKASDDERPITTEEQEAEIAALRKKNEIAKRSQEQGLDMLVIVAIVVSSHLAYANFVDGATPIQYLVPGSQAFLLLYSLTPGWLPPLREASEKRHSNYVAIQLLLFTIGFFAIQGNAPELADFMRLALPELAAGAVEIQRRGQKDNQVRLDKLEELKYDLKGA</sequence>
<proteinExistence type="predicted"/>
<keyword evidence="2" id="KW-1133">Transmembrane helix</keyword>
<evidence type="ECO:0000313" key="3">
    <source>
        <dbReference type="EMBL" id="WOO77763.1"/>
    </source>
</evidence>
<organism evidence="3 4">
    <name type="scientific">Vanrija pseudolonga</name>
    <dbReference type="NCBI Taxonomy" id="143232"/>
    <lineage>
        <taxon>Eukaryota</taxon>
        <taxon>Fungi</taxon>
        <taxon>Dikarya</taxon>
        <taxon>Basidiomycota</taxon>
        <taxon>Agaricomycotina</taxon>
        <taxon>Tremellomycetes</taxon>
        <taxon>Trichosporonales</taxon>
        <taxon>Trichosporonaceae</taxon>
        <taxon>Vanrija</taxon>
    </lineage>
</organism>
<keyword evidence="2" id="KW-0472">Membrane</keyword>
<evidence type="ECO:0000256" key="1">
    <source>
        <dbReference type="SAM" id="MobiDB-lite"/>
    </source>
</evidence>